<dbReference type="InterPro" id="IPR051784">
    <property type="entry name" value="Nod_factor_ABC_transporter"/>
</dbReference>
<evidence type="ECO:0000256" key="4">
    <source>
        <dbReference type="ARBA" id="ARBA00023136"/>
    </source>
</evidence>
<dbReference type="KEGG" id="serw:FY030_05945"/>
<comment type="similarity">
    <text evidence="6">Belongs to the ABC-2 integral membrane protein family.</text>
</comment>
<dbReference type="GO" id="GO:0043190">
    <property type="term" value="C:ATP-binding cassette (ABC) transporter complex"/>
    <property type="evidence" value="ECO:0007669"/>
    <property type="project" value="InterPro"/>
</dbReference>
<evidence type="ECO:0000313" key="8">
    <source>
        <dbReference type="EMBL" id="QFG68316.1"/>
    </source>
</evidence>
<proteinExistence type="inferred from homology"/>
<keyword evidence="9" id="KW-1185">Reference proteome</keyword>
<dbReference type="OrthoDB" id="670210at2"/>
<dbReference type="AlphaFoldDB" id="A0A5J6V560"/>
<dbReference type="InterPro" id="IPR000412">
    <property type="entry name" value="ABC_2_transport"/>
</dbReference>
<comment type="subcellular location">
    <subcellularLocation>
        <location evidence="6">Cell membrane</location>
        <topology evidence="6">Multi-pass membrane protein</topology>
    </subcellularLocation>
    <subcellularLocation>
        <location evidence="1">Membrane</location>
        <topology evidence="1">Multi-pass membrane protein</topology>
    </subcellularLocation>
</comment>
<evidence type="ECO:0000256" key="5">
    <source>
        <dbReference type="ARBA" id="ARBA00023251"/>
    </source>
</evidence>
<evidence type="ECO:0000256" key="1">
    <source>
        <dbReference type="ARBA" id="ARBA00004141"/>
    </source>
</evidence>
<dbReference type="Proteomes" id="UP000326546">
    <property type="component" value="Chromosome"/>
</dbReference>
<dbReference type="RefSeq" id="WP_158060704.1">
    <property type="nucleotide sequence ID" value="NZ_CP044427.1"/>
</dbReference>
<protein>
    <recommendedName>
        <fullName evidence="6">Transport permease protein</fullName>
    </recommendedName>
</protein>
<feature type="transmembrane region" description="Helical" evidence="6">
    <location>
        <begin position="187"/>
        <end position="207"/>
    </location>
</feature>
<feature type="transmembrane region" description="Helical" evidence="6">
    <location>
        <begin position="74"/>
        <end position="96"/>
    </location>
</feature>
<feature type="transmembrane region" description="Helical" evidence="6">
    <location>
        <begin position="254"/>
        <end position="274"/>
    </location>
</feature>
<sequence length="282" mass="31088">MSAQTSQRTRTARPEGATLGSWASDVRTVTWRNLIKFRRNPEILLFAVLQPIMFVLLFSQVYGGSIQIDGGVDYTQYLMAGIFGQTVLFGSTFSGYQMAQDLKEGMIDRFRTLPMHDSAVLFGRTNADLALNAVSMVIMMLTGFLVGWRFREGVLSLLAGVAILLLFSYAFSWVMTLLGIVVRTPEVINNASFMVLFPLTFISNAFVQASRLPGPLEFIANWNPVSALVQAARELFGNTGVDPAADTFPMQHPVLTVLLGSAVMLLVFVPLTVARFRKASSR</sequence>
<evidence type="ECO:0000259" key="7">
    <source>
        <dbReference type="PROSITE" id="PS51012"/>
    </source>
</evidence>
<dbReference type="Pfam" id="PF01061">
    <property type="entry name" value="ABC2_membrane"/>
    <property type="match status" value="1"/>
</dbReference>
<reference evidence="8 9" key="1">
    <citation type="submission" date="2019-09" db="EMBL/GenBank/DDBJ databases">
        <title>Serinicoccus pratensis sp. nov., isolated from meadow soil.</title>
        <authorList>
            <person name="Zhang W."/>
        </authorList>
    </citation>
    <scope>NUCLEOTIDE SEQUENCE [LARGE SCALE GENOMIC DNA]</scope>
    <source>
        <strain evidence="8 9">W204</strain>
    </source>
</reference>
<dbReference type="PANTHER" id="PTHR43229">
    <property type="entry name" value="NODULATION PROTEIN J"/>
    <property type="match status" value="1"/>
</dbReference>
<feature type="transmembrane region" description="Helical" evidence="6">
    <location>
        <begin position="129"/>
        <end position="148"/>
    </location>
</feature>
<dbReference type="GO" id="GO:0140359">
    <property type="term" value="F:ABC-type transporter activity"/>
    <property type="evidence" value="ECO:0007669"/>
    <property type="project" value="InterPro"/>
</dbReference>
<feature type="transmembrane region" description="Helical" evidence="6">
    <location>
        <begin position="154"/>
        <end position="180"/>
    </location>
</feature>
<dbReference type="InterPro" id="IPR013525">
    <property type="entry name" value="ABC2_TM"/>
</dbReference>
<feature type="domain" description="ABC transmembrane type-2" evidence="7">
    <location>
        <begin position="42"/>
        <end position="279"/>
    </location>
</feature>
<evidence type="ECO:0000313" key="9">
    <source>
        <dbReference type="Proteomes" id="UP000326546"/>
    </source>
</evidence>
<dbReference type="PANTHER" id="PTHR43229:SF2">
    <property type="entry name" value="NODULATION PROTEIN J"/>
    <property type="match status" value="1"/>
</dbReference>
<keyword evidence="4 6" id="KW-0472">Membrane</keyword>
<keyword evidence="2 6" id="KW-0812">Transmembrane</keyword>
<dbReference type="GO" id="GO:0046677">
    <property type="term" value="P:response to antibiotic"/>
    <property type="evidence" value="ECO:0007669"/>
    <property type="project" value="UniProtKB-KW"/>
</dbReference>
<keyword evidence="3 6" id="KW-1133">Transmembrane helix</keyword>
<evidence type="ECO:0000256" key="3">
    <source>
        <dbReference type="ARBA" id="ARBA00022989"/>
    </source>
</evidence>
<gene>
    <name evidence="8" type="ORF">FY030_05945</name>
</gene>
<feature type="transmembrane region" description="Helical" evidence="6">
    <location>
        <begin position="43"/>
        <end position="62"/>
    </location>
</feature>
<evidence type="ECO:0000256" key="6">
    <source>
        <dbReference type="RuleBase" id="RU361157"/>
    </source>
</evidence>
<organism evidence="8 9">
    <name type="scientific">Ornithinimicrobium pratense</name>
    <dbReference type="NCBI Taxonomy" id="2593973"/>
    <lineage>
        <taxon>Bacteria</taxon>
        <taxon>Bacillati</taxon>
        <taxon>Actinomycetota</taxon>
        <taxon>Actinomycetes</taxon>
        <taxon>Micrococcales</taxon>
        <taxon>Ornithinimicrobiaceae</taxon>
        <taxon>Ornithinimicrobium</taxon>
    </lineage>
</organism>
<keyword evidence="6" id="KW-1003">Cell membrane</keyword>
<dbReference type="PROSITE" id="PS51012">
    <property type="entry name" value="ABC_TM2"/>
    <property type="match status" value="1"/>
</dbReference>
<accession>A0A5J6V560</accession>
<keyword evidence="6" id="KW-0813">Transport</keyword>
<name>A0A5J6V560_9MICO</name>
<evidence type="ECO:0000256" key="2">
    <source>
        <dbReference type="ARBA" id="ARBA00022692"/>
    </source>
</evidence>
<dbReference type="EMBL" id="CP044427">
    <property type="protein sequence ID" value="QFG68316.1"/>
    <property type="molecule type" value="Genomic_DNA"/>
</dbReference>
<dbReference type="PIRSF" id="PIRSF006648">
    <property type="entry name" value="DrrB"/>
    <property type="match status" value="1"/>
</dbReference>
<dbReference type="InterPro" id="IPR047817">
    <property type="entry name" value="ABC2_TM_bact-type"/>
</dbReference>
<keyword evidence="5" id="KW-0046">Antibiotic resistance</keyword>